<reference evidence="5 6" key="1">
    <citation type="submission" date="2018-01" db="EMBL/GenBank/DDBJ databases">
        <title>Superficieibacter electus gen. nov., sp. nov., an extended-spectrum beta-lactamase possessing member of the Enterobacteriaceae family, isolated from intensive care unit surfaces.</title>
        <authorList>
            <person name="Potter R.F."/>
            <person name="D'Souza A.W."/>
        </authorList>
    </citation>
    <scope>NUCLEOTIDE SEQUENCE [LARGE SCALE GENOMIC DNA]</scope>
    <source>
        <strain evidence="4 6">BP-1</strain>
        <strain evidence="3 5">BP-2</strain>
    </source>
</reference>
<comment type="caution">
    <text evidence="4">The sequence shown here is derived from an EMBL/GenBank/DDBJ whole genome shotgun (WGS) entry which is preliminary data.</text>
</comment>
<dbReference type="PIRSF" id="PIRSF006156">
    <property type="entry name" value="YafQ"/>
    <property type="match status" value="1"/>
</dbReference>
<name>A0A2P5GM17_9ENTR</name>
<dbReference type="OrthoDB" id="7030467at2"/>
<dbReference type="AlphaFoldDB" id="A0A2P5GM17"/>
<dbReference type="GO" id="GO:0006402">
    <property type="term" value="P:mRNA catabolic process"/>
    <property type="evidence" value="ECO:0007669"/>
    <property type="project" value="TreeGrafter"/>
</dbReference>
<accession>A0A2P5GM17</accession>
<dbReference type="SUPFAM" id="SSF143011">
    <property type="entry name" value="RelE-like"/>
    <property type="match status" value="1"/>
</dbReference>
<dbReference type="GO" id="GO:0006415">
    <property type="term" value="P:translational termination"/>
    <property type="evidence" value="ECO:0007669"/>
    <property type="project" value="TreeGrafter"/>
</dbReference>
<dbReference type="EMBL" id="PQGE01000016">
    <property type="protein sequence ID" value="POP43036.1"/>
    <property type="molecule type" value="Genomic_DNA"/>
</dbReference>
<dbReference type="PANTHER" id="PTHR40588:SF1">
    <property type="entry name" value="MRNA INTERFERASE TOXIN YAFQ"/>
    <property type="match status" value="1"/>
</dbReference>
<evidence type="ECO:0000256" key="1">
    <source>
        <dbReference type="ARBA" id="ARBA00022649"/>
    </source>
</evidence>
<keyword evidence="5" id="KW-1185">Reference proteome</keyword>
<evidence type="ECO:0000313" key="6">
    <source>
        <dbReference type="Proteomes" id="UP000247005"/>
    </source>
</evidence>
<organism evidence="4 6">
    <name type="scientific">Superficieibacter electus</name>
    <dbReference type="NCBI Taxonomy" id="2022662"/>
    <lineage>
        <taxon>Bacteria</taxon>
        <taxon>Pseudomonadati</taxon>
        <taxon>Pseudomonadota</taxon>
        <taxon>Gammaproteobacteria</taxon>
        <taxon>Enterobacterales</taxon>
        <taxon>Enterobacteriaceae</taxon>
        <taxon>Superficieibacter</taxon>
    </lineage>
</organism>
<protein>
    <submittedName>
        <fullName evidence="4">Type II toxin-antitoxin system YafQ family toxin</fullName>
    </submittedName>
</protein>
<dbReference type="InterPro" id="IPR007712">
    <property type="entry name" value="RelE/ParE_toxin"/>
</dbReference>
<keyword evidence="1" id="KW-1277">Toxin-antitoxin system</keyword>
<dbReference type="GO" id="GO:0004521">
    <property type="term" value="F:RNA endonuclease activity"/>
    <property type="evidence" value="ECO:0007669"/>
    <property type="project" value="TreeGrafter"/>
</dbReference>
<dbReference type="EMBL" id="PQGD01000014">
    <property type="protein sequence ID" value="POP46531.1"/>
    <property type="molecule type" value="Genomic_DNA"/>
</dbReference>
<feature type="active site" description="Proton donor" evidence="2">
    <location>
        <position position="97"/>
    </location>
</feature>
<dbReference type="InterPro" id="IPR004386">
    <property type="entry name" value="Toxin_YafQ-like"/>
</dbReference>
<dbReference type="Pfam" id="PF15738">
    <property type="entry name" value="YafQ_toxin"/>
    <property type="match status" value="1"/>
</dbReference>
<gene>
    <name evidence="4" type="ORF">CHU32_17590</name>
    <name evidence="3" type="ORF">CHU33_17490</name>
</gene>
<dbReference type="InterPro" id="IPR035093">
    <property type="entry name" value="RelE/ParE_toxin_dom_sf"/>
</dbReference>
<evidence type="ECO:0000256" key="2">
    <source>
        <dbReference type="PIRSR" id="PIRSR006156-1"/>
    </source>
</evidence>
<evidence type="ECO:0000313" key="4">
    <source>
        <dbReference type="EMBL" id="POP46531.1"/>
    </source>
</evidence>
<dbReference type="Gene3D" id="3.30.2310.20">
    <property type="entry name" value="RelE-like"/>
    <property type="match status" value="1"/>
</dbReference>
<dbReference type="PANTHER" id="PTHR40588">
    <property type="entry name" value="MRNA INTERFERASE TOXIN YAFQ"/>
    <property type="match status" value="1"/>
</dbReference>
<dbReference type="Proteomes" id="UP000247005">
    <property type="component" value="Unassembled WGS sequence"/>
</dbReference>
<dbReference type="Proteomes" id="UP000237073">
    <property type="component" value="Unassembled WGS sequence"/>
</dbReference>
<proteinExistence type="predicted"/>
<evidence type="ECO:0000313" key="3">
    <source>
        <dbReference type="EMBL" id="POP43036.1"/>
    </source>
</evidence>
<dbReference type="NCBIfam" id="TIGR02385">
    <property type="entry name" value="RelE_StbE"/>
    <property type="match status" value="1"/>
</dbReference>
<sequence length="102" mass="11938">MAMVNKRSKLPRAVEYTKTFMKSWERYNRSGRYNMNDVVAVMQLIFANKVLPAEYLDHELKGNWMGTRELHIGGDFLLLYHIDEKQNIVVFVDLGTHSELFG</sequence>
<evidence type="ECO:0000313" key="5">
    <source>
        <dbReference type="Proteomes" id="UP000237073"/>
    </source>
</evidence>
<dbReference type="RefSeq" id="WP_103677354.1">
    <property type="nucleotide sequence ID" value="NZ_PQGD01000014.1"/>
</dbReference>